<dbReference type="SUPFAM" id="SSF82771">
    <property type="entry name" value="GIY-YIG endonuclease"/>
    <property type="match status" value="1"/>
</dbReference>
<dbReference type="PANTHER" id="PTHR34477">
    <property type="entry name" value="UPF0213 PROTEIN YHBQ"/>
    <property type="match status" value="1"/>
</dbReference>
<organism evidence="3 4">
    <name type="scientific">Candidatus Brevundimonas colombiensis</name>
    <dbReference type="NCBI Taxonomy" id="3121376"/>
    <lineage>
        <taxon>Bacteria</taxon>
        <taxon>Pseudomonadati</taxon>
        <taxon>Pseudomonadota</taxon>
        <taxon>Alphaproteobacteria</taxon>
        <taxon>Caulobacterales</taxon>
        <taxon>Caulobacteraceae</taxon>
        <taxon>Brevundimonas</taxon>
    </lineage>
</organism>
<comment type="similarity">
    <text evidence="1">Belongs to the UPF0213 family.</text>
</comment>
<protein>
    <submittedName>
        <fullName evidence="3">GIY-YIG nuclease family protein</fullName>
    </submittedName>
</protein>
<dbReference type="EMBL" id="CP119326">
    <property type="protein sequence ID" value="WEK39604.1"/>
    <property type="molecule type" value="Genomic_DNA"/>
</dbReference>
<dbReference type="InterPro" id="IPR035901">
    <property type="entry name" value="GIY-YIG_endonuc_sf"/>
</dbReference>
<dbReference type="PANTHER" id="PTHR34477:SF5">
    <property type="entry name" value="BSL5627 PROTEIN"/>
    <property type="match status" value="1"/>
</dbReference>
<proteinExistence type="inferred from homology"/>
<evidence type="ECO:0000256" key="1">
    <source>
        <dbReference type="ARBA" id="ARBA00007435"/>
    </source>
</evidence>
<sequence>MAFFTYIVASRRNGTLYTGSTDDLIQRVTQHRNKTFPGFTAQYDVQLLVWYELHETRDAAFRRERQIKKWNRLWKLQMIEKRNPDWLDLYDHLRLGELKDAKDWVPAFAGMSGNEEMPDA</sequence>
<dbReference type="AlphaFoldDB" id="A0AAJ6BL40"/>
<dbReference type="Proteomes" id="UP001213664">
    <property type="component" value="Chromosome"/>
</dbReference>
<dbReference type="InterPro" id="IPR000305">
    <property type="entry name" value="GIY-YIG_endonuc"/>
</dbReference>
<evidence type="ECO:0000313" key="3">
    <source>
        <dbReference type="EMBL" id="WEK39604.1"/>
    </source>
</evidence>
<evidence type="ECO:0000259" key="2">
    <source>
        <dbReference type="PROSITE" id="PS50164"/>
    </source>
</evidence>
<dbReference type="Pfam" id="PF01541">
    <property type="entry name" value="GIY-YIG"/>
    <property type="match status" value="1"/>
</dbReference>
<dbReference type="Gene3D" id="3.40.1440.10">
    <property type="entry name" value="GIY-YIG endonuclease"/>
    <property type="match status" value="1"/>
</dbReference>
<reference evidence="3" key="1">
    <citation type="submission" date="2023-03" db="EMBL/GenBank/DDBJ databases">
        <title>Andean soil-derived lignocellulolytic bacterial consortium as a source of novel taxa and putative plastic-active enzymes.</title>
        <authorList>
            <person name="Diaz-Garcia L."/>
            <person name="Chuvochina M."/>
            <person name="Feuerriegel G."/>
            <person name="Bunk B."/>
            <person name="Sproer C."/>
            <person name="Streit W.R."/>
            <person name="Rodriguez L.M."/>
            <person name="Overmann J."/>
            <person name="Jimenez D.J."/>
        </authorList>
    </citation>
    <scope>NUCLEOTIDE SEQUENCE</scope>
    <source>
        <strain evidence="3">MAG 833</strain>
    </source>
</reference>
<evidence type="ECO:0000313" key="4">
    <source>
        <dbReference type="Proteomes" id="UP001213664"/>
    </source>
</evidence>
<dbReference type="PROSITE" id="PS50164">
    <property type="entry name" value="GIY_YIG"/>
    <property type="match status" value="1"/>
</dbReference>
<accession>A0AAJ6BL40</accession>
<feature type="domain" description="GIY-YIG" evidence="2">
    <location>
        <begin position="1"/>
        <end position="77"/>
    </location>
</feature>
<name>A0AAJ6BL40_9CAUL</name>
<dbReference type="InterPro" id="IPR050190">
    <property type="entry name" value="UPF0213_domain"/>
</dbReference>
<gene>
    <name evidence="3" type="ORF">P0Y50_13860</name>
</gene>
<dbReference type="CDD" id="cd10448">
    <property type="entry name" value="GIY-YIG_unchar_3"/>
    <property type="match status" value="1"/>
</dbReference>